<keyword evidence="4 6" id="KW-0472">Membrane</keyword>
<feature type="compositionally biased region" description="Basic and acidic residues" evidence="5">
    <location>
        <begin position="379"/>
        <end position="396"/>
    </location>
</feature>
<feature type="compositionally biased region" description="Basic and acidic residues" evidence="5">
    <location>
        <begin position="507"/>
        <end position="524"/>
    </location>
</feature>
<feature type="transmembrane region" description="Helical" evidence="6">
    <location>
        <begin position="279"/>
        <end position="298"/>
    </location>
</feature>
<feature type="domain" description="G-protein coupled receptors family 1 profile" evidence="7">
    <location>
        <begin position="20"/>
        <end position="295"/>
    </location>
</feature>
<feature type="transmembrane region" description="Helical" evidence="6">
    <location>
        <begin position="243"/>
        <end position="267"/>
    </location>
</feature>
<sequence length="945" mass="105961">MLVYINALCWAGVTGAAILGVILILKSVTYYRSSHQTHDILMLSLLCTMLLNAVIILPIHLVMLLNNFQWHIMLCQFFVWCTITFRMAGLLSITALGFDRVLSLRLPSRYRYYGNTCSGATFIFLLWIIASFIGIALILGWSDINFHSTSQCQFLSHAINRAFAIFVPIVILTSFIVTTVTLSDACSANEYLRKNMLIMKYRKNRSSSKIPPSIRLENHAESWKKPILLGSDEFNTCYVNCKATLVVAMLSFILNHLPYMVLSFMGILSYQDHSHLEIAAMWCILIEVLVVPHVLWIVNPRIRHALAQTLRCHCCGPPSPDSSNMGVTFHGYSPRHTTDTNELVESTEINTKPKPANGATPTADIELSVRPNGSANGIRHPDAEKQAGTDSDHESENAVGGLGNTVVTASVHKHPNANSPAKKENSGLSSRQQWKENLQKNHVKTGFINEAFDDDIEKIKQNNHKQDGASPKKGHTKNESLTYVSSDFHHDAITQNRRLSVPTPKGTLEKQKNTDKENECETPPRKYSIGDVNIVLDMPLKETIVDIAYEDSLEKVASPEDCQINVTSDDINDESLGATGGASLHVRPLTPNNPFNEDACVNVDVDTNTKLFNDQEDGNNMSVIRDDEAFENNLLRKLQAEDISDNDPKWNILRKESKTKSDSVEKGHPLWIELDLHRDIKPEVPTTEENQVFWVDVKPRMKPTRQSSLPGKYDVVKEKRDKHPKRRHSDLSRNKRPSIIDAFGSNDYNPELSTIPGSSMNLYESSGSLNHLGSSWTHMYRKQQKIPYDALNDSYTSNNAFLLASHREVSNNDLITDKSERLPSSLDHPDSTNKITSKDSDSTTSVNNIDAFDESYNSNGELEQIWNNAPLDRTDETPAARGVNNDCISQTNGDREICDNTINEINEIEMPVEHITIKSSTATRNIDTDTESEGTQNFHEMTTVL</sequence>
<feature type="compositionally biased region" description="Polar residues" evidence="5">
    <location>
        <begin position="340"/>
        <end position="350"/>
    </location>
</feature>
<protein>
    <recommendedName>
        <fullName evidence="7">G-protein coupled receptors family 1 profile domain-containing protein</fullName>
    </recommendedName>
</protein>
<dbReference type="GO" id="GO:0016020">
    <property type="term" value="C:membrane"/>
    <property type="evidence" value="ECO:0007669"/>
    <property type="project" value="UniProtKB-SubCell"/>
</dbReference>
<evidence type="ECO:0000313" key="8">
    <source>
        <dbReference type="EMBL" id="CAH1774985.1"/>
    </source>
</evidence>
<dbReference type="Gene3D" id="1.20.1070.10">
    <property type="entry name" value="Rhodopsin 7-helix transmembrane proteins"/>
    <property type="match status" value="1"/>
</dbReference>
<dbReference type="PANTHER" id="PTHR16518:SF4">
    <property type="entry name" value="G-PROTEIN COUPLED RECEPTOR 153 ISOFORM X1-RELATED"/>
    <property type="match status" value="1"/>
</dbReference>
<feature type="region of interest" description="Disordered" evidence="5">
    <location>
        <begin position="716"/>
        <end position="743"/>
    </location>
</feature>
<dbReference type="PROSITE" id="PS50262">
    <property type="entry name" value="G_PROTEIN_RECEP_F1_2"/>
    <property type="match status" value="1"/>
</dbReference>
<keyword evidence="2 6" id="KW-0812">Transmembrane</keyword>
<feature type="transmembrane region" description="Helical" evidence="6">
    <location>
        <begin position="77"/>
        <end position="98"/>
    </location>
</feature>
<organism evidence="8 9">
    <name type="scientific">Owenia fusiformis</name>
    <name type="common">Polychaete worm</name>
    <dbReference type="NCBI Taxonomy" id="6347"/>
    <lineage>
        <taxon>Eukaryota</taxon>
        <taxon>Metazoa</taxon>
        <taxon>Spiralia</taxon>
        <taxon>Lophotrochozoa</taxon>
        <taxon>Annelida</taxon>
        <taxon>Polychaeta</taxon>
        <taxon>Sedentaria</taxon>
        <taxon>Canalipalpata</taxon>
        <taxon>Sabellida</taxon>
        <taxon>Oweniida</taxon>
        <taxon>Oweniidae</taxon>
        <taxon>Owenia</taxon>
    </lineage>
</organism>
<feature type="region of interest" description="Disordered" evidence="5">
    <location>
        <begin position="816"/>
        <end position="854"/>
    </location>
</feature>
<feature type="compositionally biased region" description="Basic and acidic residues" evidence="5">
    <location>
        <begin position="816"/>
        <end position="841"/>
    </location>
</feature>
<evidence type="ECO:0000259" key="7">
    <source>
        <dbReference type="PROSITE" id="PS50262"/>
    </source>
</evidence>
<dbReference type="InterPro" id="IPR017452">
    <property type="entry name" value="GPCR_Rhodpsn_7TM"/>
</dbReference>
<feature type="region of interest" description="Disordered" evidence="5">
    <location>
        <begin position="334"/>
        <end position="400"/>
    </location>
</feature>
<comment type="subcellular location">
    <subcellularLocation>
        <location evidence="1">Membrane</location>
    </subcellularLocation>
</comment>
<keyword evidence="9" id="KW-1185">Reference proteome</keyword>
<evidence type="ECO:0000256" key="5">
    <source>
        <dbReference type="SAM" id="MobiDB-lite"/>
    </source>
</evidence>
<dbReference type="OrthoDB" id="6158417at2759"/>
<evidence type="ECO:0000256" key="2">
    <source>
        <dbReference type="ARBA" id="ARBA00022692"/>
    </source>
</evidence>
<evidence type="ECO:0000256" key="4">
    <source>
        <dbReference type="ARBA" id="ARBA00023136"/>
    </source>
</evidence>
<reference evidence="8" key="1">
    <citation type="submission" date="2022-03" db="EMBL/GenBank/DDBJ databases">
        <authorList>
            <person name="Martin C."/>
        </authorList>
    </citation>
    <scope>NUCLEOTIDE SEQUENCE</scope>
</reference>
<evidence type="ECO:0000313" key="9">
    <source>
        <dbReference type="Proteomes" id="UP000749559"/>
    </source>
</evidence>
<dbReference type="Proteomes" id="UP000749559">
    <property type="component" value="Unassembled WGS sequence"/>
</dbReference>
<dbReference type="InterPro" id="IPR022347">
    <property type="entry name" value="GCR_153/162"/>
</dbReference>
<keyword evidence="3 6" id="KW-1133">Transmembrane helix</keyword>
<dbReference type="EMBL" id="CAIIXF020000001">
    <property type="protein sequence ID" value="CAH1774985.1"/>
    <property type="molecule type" value="Genomic_DNA"/>
</dbReference>
<name>A0A8S4N288_OWEFU</name>
<evidence type="ECO:0000256" key="3">
    <source>
        <dbReference type="ARBA" id="ARBA00022989"/>
    </source>
</evidence>
<dbReference type="Pfam" id="PF00001">
    <property type="entry name" value="7tm_1"/>
    <property type="match status" value="1"/>
</dbReference>
<gene>
    <name evidence="8" type="ORF">OFUS_LOCUS2347</name>
</gene>
<dbReference type="GO" id="GO:0004930">
    <property type="term" value="F:G protein-coupled receptor activity"/>
    <property type="evidence" value="ECO:0007669"/>
    <property type="project" value="InterPro"/>
</dbReference>
<evidence type="ECO:0000256" key="6">
    <source>
        <dbReference type="SAM" id="Phobius"/>
    </source>
</evidence>
<dbReference type="CDD" id="cd00637">
    <property type="entry name" value="7tm_classA_rhodopsin-like"/>
    <property type="match status" value="1"/>
</dbReference>
<feature type="region of interest" description="Disordered" evidence="5">
    <location>
        <begin position="491"/>
        <end position="524"/>
    </location>
</feature>
<comment type="caution">
    <text evidence="8">The sequence shown here is derived from an EMBL/GenBank/DDBJ whole genome shotgun (WGS) entry which is preliminary data.</text>
</comment>
<feature type="transmembrane region" description="Helical" evidence="6">
    <location>
        <begin position="118"/>
        <end position="141"/>
    </location>
</feature>
<feature type="region of interest" description="Disordered" evidence="5">
    <location>
        <begin position="868"/>
        <end position="887"/>
    </location>
</feature>
<dbReference type="AlphaFoldDB" id="A0A8S4N288"/>
<dbReference type="SUPFAM" id="SSF81321">
    <property type="entry name" value="Family A G protein-coupled receptor-like"/>
    <property type="match status" value="1"/>
</dbReference>
<evidence type="ECO:0000256" key="1">
    <source>
        <dbReference type="ARBA" id="ARBA00004370"/>
    </source>
</evidence>
<accession>A0A8S4N288</accession>
<dbReference type="PRINTS" id="PR01991">
    <property type="entry name" value="GPR153GPR162"/>
</dbReference>
<feature type="transmembrane region" description="Helical" evidence="6">
    <location>
        <begin position="40"/>
        <end position="65"/>
    </location>
</feature>
<feature type="region of interest" description="Disordered" evidence="5">
    <location>
        <begin position="412"/>
        <end position="432"/>
    </location>
</feature>
<dbReference type="InterPro" id="IPR000276">
    <property type="entry name" value="GPCR_Rhodpsn"/>
</dbReference>
<feature type="transmembrane region" description="Helical" evidence="6">
    <location>
        <begin position="162"/>
        <end position="182"/>
    </location>
</feature>
<proteinExistence type="predicted"/>
<feature type="transmembrane region" description="Helical" evidence="6">
    <location>
        <begin position="7"/>
        <end position="28"/>
    </location>
</feature>
<dbReference type="PANTHER" id="PTHR16518">
    <property type="entry name" value="G-PROTEIN COUPLED RECEPTOR 153, 162"/>
    <property type="match status" value="1"/>
</dbReference>